<evidence type="ECO:0000313" key="3">
    <source>
        <dbReference type="EMBL" id="GAG38481.1"/>
    </source>
</evidence>
<dbReference type="AlphaFoldDB" id="X0YP51"/>
<sequence>RAGFGVTSIRIKKELEDLTGATVTQGQVTDELASRTSRAGNVLVGAITSSNVNLSNLNESLKVMGSVASQVNIPMEDVAAALGLLGNVGVKGTEAGTGLKRALTALVNPSKQTAMAMKEIGLTNQSLVGPDGFLKTIAHLEGIKKTMKAAGRESEFLGYLFKIFGERAGPKMASLVAQGSTAMISLSSSIRKAKDESLIDIIEERQLSTFSGAIKVLGSNIASVAKKIGDELRPALVSIVGLVKSEGRI</sequence>
<feature type="domain" description="Phage tail tape measure protein" evidence="2">
    <location>
        <begin position="24"/>
        <end position="165"/>
    </location>
</feature>
<keyword evidence="1" id="KW-1188">Viral release from host cell</keyword>
<accession>X0YP51</accession>
<dbReference type="PANTHER" id="PTHR37813">
    <property type="entry name" value="FELS-2 PROPHAGE PROTEIN"/>
    <property type="match status" value="1"/>
</dbReference>
<evidence type="ECO:0000259" key="2">
    <source>
        <dbReference type="Pfam" id="PF10145"/>
    </source>
</evidence>
<feature type="non-terminal residue" evidence="3">
    <location>
        <position position="249"/>
    </location>
</feature>
<gene>
    <name evidence="3" type="ORF">S01H1_67419</name>
</gene>
<comment type="caution">
    <text evidence="3">The sequence shown here is derived from an EMBL/GenBank/DDBJ whole genome shotgun (WGS) entry which is preliminary data.</text>
</comment>
<dbReference type="PANTHER" id="PTHR37813:SF1">
    <property type="entry name" value="FELS-2 PROPHAGE PROTEIN"/>
    <property type="match status" value="1"/>
</dbReference>
<dbReference type="EMBL" id="BARS01044651">
    <property type="protein sequence ID" value="GAG38481.1"/>
    <property type="molecule type" value="Genomic_DNA"/>
</dbReference>
<dbReference type="NCBIfam" id="TIGR01760">
    <property type="entry name" value="tape_meas_TP901"/>
    <property type="match status" value="1"/>
</dbReference>
<feature type="non-terminal residue" evidence="3">
    <location>
        <position position="1"/>
    </location>
</feature>
<protein>
    <recommendedName>
        <fullName evidence="2">Phage tail tape measure protein domain-containing protein</fullName>
    </recommendedName>
</protein>
<organism evidence="3">
    <name type="scientific">marine sediment metagenome</name>
    <dbReference type="NCBI Taxonomy" id="412755"/>
    <lineage>
        <taxon>unclassified sequences</taxon>
        <taxon>metagenomes</taxon>
        <taxon>ecological metagenomes</taxon>
    </lineage>
</organism>
<name>X0YP51_9ZZZZ</name>
<dbReference type="Pfam" id="PF10145">
    <property type="entry name" value="PhageMin_Tail"/>
    <property type="match status" value="1"/>
</dbReference>
<evidence type="ECO:0000256" key="1">
    <source>
        <dbReference type="ARBA" id="ARBA00022612"/>
    </source>
</evidence>
<dbReference type="InterPro" id="IPR010090">
    <property type="entry name" value="Phage_tape_meas"/>
</dbReference>
<proteinExistence type="predicted"/>
<reference evidence="3" key="1">
    <citation type="journal article" date="2014" name="Front. Microbiol.">
        <title>High frequency of phylogenetically diverse reductive dehalogenase-homologous genes in deep subseafloor sedimentary metagenomes.</title>
        <authorList>
            <person name="Kawai M."/>
            <person name="Futagami T."/>
            <person name="Toyoda A."/>
            <person name="Takaki Y."/>
            <person name="Nishi S."/>
            <person name="Hori S."/>
            <person name="Arai W."/>
            <person name="Tsubouchi T."/>
            <person name="Morono Y."/>
            <person name="Uchiyama I."/>
            <person name="Ito T."/>
            <person name="Fujiyama A."/>
            <person name="Inagaki F."/>
            <person name="Takami H."/>
        </authorList>
    </citation>
    <scope>NUCLEOTIDE SEQUENCE</scope>
    <source>
        <strain evidence="3">Expedition CK06-06</strain>
    </source>
</reference>